<comment type="caution">
    <text evidence="1">The sequence shown here is derived from an EMBL/GenBank/DDBJ whole genome shotgun (WGS) entry which is preliminary data.</text>
</comment>
<evidence type="ECO:0000313" key="1">
    <source>
        <dbReference type="EMBL" id="RYR40743.1"/>
    </source>
</evidence>
<dbReference type="InterPro" id="IPR027417">
    <property type="entry name" value="P-loop_NTPase"/>
</dbReference>
<dbReference type="Proteomes" id="UP000289738">
    <property type="component" value="Chromosome A09"/>
</dbReference>
<protein>
    <submittedName>
        <fullName evidence="1">Uncharacterized protein</fullName>
    </submittedName>
</protein>
<reference evidence="1 2" key="1">
    <citation type="submission" date="2019-01" db="EMBL/GenBank/DDBJ databases">
        <title>Sequencing of cultivated peanut Arachis hypogaea provides insights into genome evolution and oil improvement.</title>
        <authorList>
            <person name="Chen X."/>
        </authorList>
    </citation>
    <scope>NUCLEOTIDE SEQUENCE [LARGE SCALE GENOMIC DNA]</scope>
    <source>
        <strain evidence="2">cv. Fuhuasheng</strain>
        <tissue evidence="1">Leaves</tissue>
    </source>
</reference>
<proteinExistence type="predicted"/>
<keyword evidence="2" id="KW-1185">Reference proteome</keyword>
<gene>
    <name evidence="1" type="ORF">Ahy_A09g046478</name>
</gene>
<dbReference type="EMBL" id="SDMP01000009">
    <property type="protein sequence ID" value="RYR40743.1"/>
    <property type="molecule type" value="Genomic_DNA"/>
</dbReference>
<dbReference type="PANTHER" id="PTHR48040:SF20">
    <property type="entry name" value="PLEIOTROPIC DRUG RESISTANCE PROTEIN 1"/>
    <property type="match status" value="1"/>
</dbReference>
<dbReference type="STRING" id="3818.A0A445BPX9"/>
<dbReference type="AlphaFoldDB" id="A0A445BPX9"/>
<sequence>MLTASNGEVSEIDVTDIGTLERKKVLQRLVGTAEEDNEKFLLKLRERIDIGIHIPTIEARFEHLNVEAEAHVGSRALSTYLNYLHILSSQKKQVTILKDTSGIVRPCPPSSGKTTLLLALAGKLGDLVWILSGGVTYNGHEMNEFVPQRTAIYISQNDVHIGEMTVRETLAFSARCQGVGSRFGQSNFTLMARPNIFKMLLQKFRLEWLSMFVYILSKGSQIESRPTLEQCYIGHVIAVPVRENHQAVLHRQAFPFAL</sequence>
<organism evidence="1 2">
    <name type="scientific">Arachis hypogaea</name>
    <name type="common">Peanut</name>
    <dbReference type="NCBI Taxonomy" id="3818"/>
    <lineage>
        <taxon>Eukaryota</taxon>
        <taxon>Viridiplantae</taxon>
        <taxon>Streptophyta</taxon>
        <taxon>Embryophyta</taxon>
        <taxon>Tracheophyta</taxon>
        <taxon>Spermatophyta</taxon>
        <taxon>Magnoliopsida</taxon>
        <taxon>eudicotyledons</taxon>
        <taxon>Gunneridae</taxon>
        <taxon>Pentapetalae</taxon>
        <taxon>rosids</taxon>
        <taxon>fabids</taxon>
        <taxon>Fabales</taxon>
        <taxon>Fabaceae</taxon>
        <taxon>Papilionoideae</taxon>
        <taxon>50 kb inversion clade</taxon>
        <taxon>dalbergioids sensu lato</taxon>
        <taxon>Dalbergieae</taxon>
        <taxon>Pterocarpus clade</taxon>
        <taxon>Arachis</taxon>
    </lineage>
</organism>
<dbReference type="Gene3D" id="3.40.50.300">
    <property type="entry name" value="P-loop containing nucleotide triphosphate hydrolases"/>
    <property type="match status" value="1"/>
</dbReference>
<evidence type="ECO:0000313" key="2">
    <source>
        <dbReference type="Proteomes" id="UP000289738"/>
    </source>
</evidence>
<accession>A0A445BPX9</accession>
<dbReference type="SUPFAM" id="SSF52540">
    <property type="entry name" value="P-loop containing nucleoside triphosphate hydrolases"/>
    <property type="match status" value="1"/>
</dbReference>
<dbReference type="PANTHER" id="PTHR48040">
    <property type="entry name" value="PLEIOTROPIC DRUG RESISTANCE PROTEIN 1-LIKE ISOFORM X1"/>
    <property type="match status" value="1"/>
</dbReference>
<name>A0A445BPX9_ARAHY</name>